<dbReference type="Gene3D" id="1.20.58.610">
    <property type="entry name" value="Cdc37, Hsp90 binding domain"/>
    <property type="match status" value="1"/>
</dbReference>
<dbReference type="GO" id="GO:0005737">
    <property type="term" value="C:cytoplasm"/>
    <property type="evidence" value="ECO:0007669"/>
    <property type="project" value="TreeGrafter"/>
</dbReference>
<dbReference type="EMBL" id="UYRR01022559">
    <property type="protein sequence ID" value="VDK31527.1"/>
    <property type="molecule type" value="Genomic_DNA"/>
</dbReference>
<dbReference type="GO" id="GO:0006457">
    <property type="term" value="P:protein folding"/>
    <property type="evidence" value="ECO:0007669"/>
    <property type="project" value="TreeGrafter"/>
</dbReference>
<dbReference type="Proteomes" id="UP000267096">
    <property type="component" value="Unassembled WGS sequence"/>
</dbReference>
<organism evidence="3">
    <name type="scientific">Anisakis simplex</name>
    <name type="common">Herring worm</name>
    <dbReference type="NCBI Taxonomy" id="6269"/>
    <lineage>
        <taxon>Eukaryota</taxon>
        <taxon>Metazoa</taxon>
        <taxon>Ecdysozoa</taxon>
        <taxon>Nematoda</taxon>
        <taxon>Chromadorea</taxon>
        <taxon>Rhabditida</taxon>
        <taxon>Spirurina</taxon>
        <taxon>Ascaridomorpha</taxon>
        <taxon>Ascaridoidea</taxon>
        <taxon>Anisakidae</taxon>
        <taxon>Anisakis</taxon>
        <taxon>Anisakis simplex complex</taxon>
    </lineage>
</organism>
<dbReference type="WBParaSite" id="ASIM_0000863201-mRNA-1">
    <property type="protein sequence ID" value="ASIM_0000863201-mRNA-1"/>
    <property type="gene ID" value="ASIM_0000863201"/>
</dbReference>
<accession>A0A0M3JLV1</accession>
<dbReference type="GO" id="GO:0050821">
    <property type="term" value="P:protein stabilization"/>
    <property type="evidence" value="ECO:0007669"/>
    <property type="project" value="TreeGrafter"/>
</dbReference>
<dbReference type="PANTHER" id="PTHR12800:SF4">
    <property type="entry name" value="HSP90 CO-CHAPERONE CDC37"/>
    <property type="match status" value="1"/>
</dbReference>
<evidence type="ECO:0000313" key="2">
    <source>
        <dbReference type="Proteomes" id="UP000267096"/>
    </source>
</evidence>
<dbReference type="PANTHER" id="PTHR12800">
    <property type="entry name" value="CDC37-RELATED"/>
    <property type="match status" value="1"/>
</dbReference>
<dbReference type="SUPFAM" id="SSF101391">
    <property type="entry name" value="Hsp90 co-chaperone CDC37"/>
    <property type="match status" value="1"/>
</dbReference>
<dbReference type="InterPro" id="IPR038189">
    <property type="entry name" value="Cdc37_Hsp90-bd_sf"/>
</dbReference>
<gene>
    <name evidence="1" type="ORF">ASIM_LOCUS8384</name>
</gene>
<dbReference type="GO" id="GO:0051082">
    <property type="term" value="F:unfolded protein binding"/>
    <property type="evidence" value="ECO:0007669"/>
    <property type="project" value="TreeGrafter"/>
</dbReference>
<dbReference type="GO" id="GO:0031072">
    <property type="term" value="F:heat shock protein binding"/>
    <property type="evidence" value="ECO:0007669"/>
    <property type="project" value="TreeGrafter"/>
</dbReference>
<name>A0A0M3JLV1_ANISI</name>
<proteinExistence type="predicted"/>
<keyword evidence="2" id="KW-1185">Reference proteome</keyword>
<dbReference type="AlphaFoldDB" id="A0A0M3JLV1"/>
<evidence type="ECO:0000313" key="3">
    <source>
        <dbReference type="WBParaSite" id="ASIM_0000863201-mRNA-1"/>
    </source>
</evidence>
<dbReference type="GO" id="GO:0051087">
    <property type="term" value="F:protein-folding chaperone binding"/>
    <property type="evidence" value="ECO:0007669"/>
    <property type="project" value="TreeGrafter"/>
</dbReference>
<protein>
    <submittedName>
        <fullName evidence="3">Probable Hsp90 co-chaperone cdc37 (inferred by orthology to a C. elegans protein)</fullName>
    </submittedName>
</protein>
<dbReference type="Gene3D" id="6.10.140.250">
    <property type="match status" value="1"/>
</dbReference>
<evidence type="ECO:0000313" key="1">
    <source>
        <dbReference type="EMBL" id="VDK31527.1"/>
    </source>
</evidence>
<sequence>MIFYPFRFRNADPAYMGMFREEVESFKDRLRKRGKDKRDIALAEDEADEKAKRIAASPGGLDPQEVFDSLPEVMFE</sequence>
<reference evidence="3" key="1">
    <citation type="submission" date="2017-02" db="UniProtKB">
        <authorList>
            <consortium name="WormBaseParasite"/>
        </authorList>
    </citation>
    <scope>IDENTIFICATION</scope>
</reference>
<dbReference type="InterPro" id="IPR004918">
    <property type="entry name" value="Cdc37"/>
</dbReference>
<reference evidence="1 2" key="2">
    <citation type="submission" date="2018-11" db="EMBL/GenBank/DDBJ databases">
        <authorList>
            <consortium name="Pathogen Informatics"/>
        </authorList>
    </citation>
    <scope>NUCLEOTIDE SEQUENCE [LARGE SCALE GENOMIC DNA]</scope>
</reference>